<organism evidence="2 3">
    <name type="scientific">Caenorhabditis tropicalis</name>
    <dbReference type="NCBI Taxonomy" id="1561998"/>
    <lineage>
        <taxon>Eukaryota</taxon>
        <taxon>Metazoa</taxon>
        <taxon>Ecdysozoa</taxon>
        <taxon>Nematoda</taxon>
        <taxon>Chromadorea</taxon>
        <taxon>Rhabditida</taxon>
        <taxon>Rhabditina</taxon>
        <taxon>Rhabditomorpha</taxon>
        <taxon>Rhabditoidea</taxon>
        <taxon>Rhabditidae</taxon>
        <taxon>Peloderinae</taxon>
        <taxon>Caenorhabditis</taxon>
    </lineage>
</organism>
<sequence>MSRYGTIQYPKGEAFQARRQKSNPTEVYVSTDRDLVQRTLVFRNTTGKDFLLKLIASHEAVTFPTNVFRFPPTSHRVIQFRVNSSKLGQWDKSKLTIKGYVMPVYAKNLKSFIDQKTTAGTTCQEAFSLAVKFTDQFSAPQTIVNLPGSALCIESTDHPVDIEEMDTHTALNIERDVVTAAPIGSMLGFVENHKRRQENNGCWLSNYVCGGPAADKAKPSMRSRRSSRSASRSGKSCRSQSRKKSNVNVCLGATPCGGSSIQA</sequence>
<feature type="compositionally biased region" description="Low complexity" evidence="1">
    <location>
        <begin position="228"/>
        <end position="239"/>
    </location>
</feature>
<feature type="region of interest" description="Disordered" evidence="1">
    <location>
        <begin position="214"/>
        <end position="263"/>
    </location>
</feature>
<evidence type="ECO:0000313" key="2">
    <source>
        <dbReference type="Proteomes" id="UP000095282"/>
    </source>
</evidence>
<dbReference type="AlphaFoldDB" id="A0A1I7U5M6"/>
<keyword evidence="2" id="KW-1185">Reference proteome</keyword>
<dbReference type="Proteomes" id="UP000095282">
    <property type="component" value="Unplaced"/>
</dbReference>
<accession>A0A1I7U5M6</accession>
<dbReference type="WBParaSite" id="Csp11.Scaffold629.g15096.t1">
    <property type="protein sequence ID" value="Csp11.Scaffold629.g15096.t1"/>
    <property type="gene ID" value="Csp11.Scaffold629.g15096"/>
</dbReference>
<proteinExistence type="predicted"/>
<reference evidence="3" key="1">
    <citation type="submission" date="2016-11" db="UniProtKB">
        <authorList>
            <consortium name="WormBaseParasite"/>
        </authorList>
    </citation>
    <scope>IDENTIFICATION</scope>
</reference>
<evidence type="ECO:0000313" key="3">
    <source>
        <dbReference type="WBParaSite" id="Csp11.Scaffold629.g15096.t1"/>
    </source>
</evidence>
<protein>
    <submittedName>
        <fullName evidence="3">Major sperm protein</fullName>
    </submittedName>
</protein>
<name>A0A1I7U5M6_9PELO</name>
<dbReference type="eggNOG" id="ENOG502TFX5">
    <property type="taxonomic scope" value="Eukaryota"/>
</dbReference>
<evidence type="ECO:0000256" key="1">
    <source>
        <dbReference type="SAM" id="MobiDB-lite"/>
    </source>
</evidence>